<evidence type="ECO:0000256" key="3">
    <source>
        <dbReference type="ARBA" id="ARBA00022679"/>
    </source>
</evidence>
<evidence type="ECO:0000313" key="11">
    <source>
        <dbReference type="Proteomes" id="UP000198802"/>
    </source>
</evidence>
<dbReference type="Proteomes" id="UP000198802">
    <property type="component" value="Unassembled WGS sequence"/>
</dbReference>
<dbReference type="GO" id="GO:0005524">
    <property type="term" value="F:ATP binding"/>
    <property type="evidence" value="ECO:0007669"/>
    <property type="project" value="UniProtKB-UniRule"/>
</dbReference>
<keyword evidence="4 7" id="KW-0547">Nucleotide-binding</keyword>
<feature type="domain" description="Protein kinase" evidence="9">
    <location>
        <begin position="5"/>
        <end position="262"/>
    </location>
</feature>
<keyword evidence="11" id="KW-1185">Reference proteome</keyword>
<gene>
    <name evidence="10" type="ORF">Ga0074812_120115</name>
</gene>
<evidence type="ECO:0000256" key="8">
    <source>
        <dbReference type="SAM" id="MobiDB-lite"/>
    </source>
</evidence>
<dbReference type="PANTHER" id="PTHR43289:SF6">
    <property type="entry name" value="SERINE_THREONINE-PROTEIN KINASE NEKL-3"/>
    <property type="match status" value="1"/>
</dbReference>
<feature type="region of interest" description="Disordered" evidence="8">
    <location>
        <begin position="341"/>
        <end position="396"/>
    </location>
</feature>
<dbReference type="EC" id="2.7.11.1" evidence="1"/>
<accession>A0A0S4QW04</accession>
<organism evidence="10 11">
    <name type="scientific">Parafrankia irregularis</name>
    <dbReference type="NCBI Taxonomy" id="795642"/>
    <lineage>
        <taxon>Bacteria</taxon>
        <taxon>Bacillati</taxon>
        <taxon>Actinomycetota</taxon>
        <taxon>Actinomycetes</taxon>
        <taxon>Frankiales</taxon>
        <taxon>Frankiaceae</taxon>
        <taxon>Parafrankia</taxon>
    </lineage>
</organism>
<feature type="binding site" evidence="7">
    <location>
        <position position="34"/>
    </location>
    <ligand>
        <name>ATP</name>
        <dbReference type="ChEBI" id="CHEBI:30616"/>
    </ligand>
</feature>
<keyword evidence="5 10" id="KW-0418">Kinase</keyword>
<evidence type="ECO:0000259" key="9">
    <source>
        <dbReference type="PROSITE" id="PS50011"/>
    </source>
</evidence>
<evidence type="ECO:0000256" key="2">
    <source>
        <dbReference type="ARBA" id="ARBA00022527"/>
    </source>
</evidence>
<dbReference type="EMBL" id="FAOZ01000020">
    <property type="protein sequence ID" value="CUU58614.1"/>
    <property type="molecule type" value="Genomic_DNA"/>
</dbReference>
<dbReference type="InterPro" id="IPR011009">
    <property type="entry name" value="Kinase-like_dom_sf"/>
</dbReference>
<evidence type="ECO:0000313" key="10">
    <source>
        <dbReference type="EMBL" id="CUU58614.1"/>
    </source>
</evidence>
<keyword evidence="6 7" id="KW-0067">ATP-binding</keyword>
<feature type="region of interest" description="Disordered" evidence="8">
    <location>
        <begin position="267"/>
        <end position="311"/>
    </location>
</feature>
<sequence>MISGYRFLRDLGHGGFSTVHLAEQEIFDRQVAVKVMHADLRDPDARRRFVRECKATGRLTGNPNIITVFDAGTTVDHRPYIAMEYFPAGTLRDRVIDQGPLPVREVLSLAVPVTRALDAAHRHGILHRDLKPANILLRASGEPVLSDFGIASVAEGLDPATFSAAFTAGFAAPEVLLGDQPETTSDVFGLAATLFALLTDRTPFPGKTPAEIFTRIQAGEMLPLDRPDAPPALDDLLRRMLARTRDQRPGLDEVTAELTSLLAELEHGDPYPSAGWQGTGPRGEEDGEDSTGAPLEPPQRPRPRRQRRSGWQVAAVAGSAALLTAGAVALSLQLARHGEQDDAAELTTSTSSTAPTAAGTSPGAPTSPSTNASTNAGTGTDTDVVSTSTPTPSITAADTCGMRYEEIRDYQDRVFKSQYMCPTDVDSPVYANIGAGVTGPLDDTGLMRKSDTVWVVCQIQGRPNPTSRTGRQSTWWLYTQGDVPAENSYGYSDAWGYLPATAVTYHNEGAAVPGVEPCTAQP</sequence>
<dbReference type="SMART" id="SM00220">
    <property type="entry name" value="S_TKc"/>
    <property type="match status" value="1"/>
</dbReference>
<keyword evidence="3" id="KW-0808">Transferase</keyword>
<evidence type="ECO:0000256" key="4">
    <source>
        <dbReference type="ARBA" id="ARBA00022741"/>
    </source>
</evidence>
<dbReference type="InterPro" id="IPR008271">
    <property type="entry name" value="Ser/Thr_kinase_AS"/>
</dbReference>
<keyword evidence="2 10" id="KW-0723">Serine/threonine-protein kinase</keyword>
<proteinExistence type="predicted"/>
<evidence type="ECO:0000256" key="7">
    <source>
        <dbReference type="PROSITE-ProRule" id="PRU10141"/>
    </source>
</evidence>
<reference evidence="11" key="1">
    <citation type="submission" date="2015-11" db="EMBL/GenBank/DDBJ databases">
        <authorList>
            <person name="Varghese N."/>
        </authorList>
    </citation>
    <scope>NUCLEOTIDE SEQUENCE [LARGE SCALE GENOMIC DNA]</scope>
    <source>
        <strain evidence="11">DSM 45899</strain>
    </source>
</reference>
<dbReference type="InterPro" id="IPR017441">
    <property type="entry name" value="Protein_kinase_ATP_BS"/>
</dbReference>
<dbReference type="AlphaFoldDB" id="A0A0S4QW04"/>
<feature type="compositionally biased region" description="Low complexity" evidence="8">
    <location>
        <begin position="347"/>
        <end position="396"/>
    </location>
</feature>
<dbReference type="RefSeq" id="WP_091281972.1">
    <property type="nucleotide sequence ID" value="NZ_FAOZ01000020.1"/>
</dbReference>
<dbReference type="SUPFAM" id="SSF56112">
    <property type="entry name" value="Protein kinase-like (PK-like)"/>
    <property type="match status" value="1"/>
</dbReference>
<dbReference type="CDD" id="cd14014">
    <property type="entry name" value="STKc_PknB_like"/>
    <property type="match status" value="1"/>
</dbReference>
<dbReference type="PROSITE" id="PS00108">
    <property type="entry name" value="PROTEIN_KINASE_ST"/>
    <property type="match status" value="1"/>
</dbReference>
<dbReference type="PROSITE" id="PS50011">
    <property type="entry name" value="PROTEIN_KINASE_DOM"/>
    <property type="match status" value="1"/>
</dbReference>
<evidence type="ECO:0000256" key="1">
    <source>
        <dbReference type="ARBA" id="ARBA00012513"/>
    </source>
</evidence>
<name>A0A0S4QW04_9ACTN</name>
<evidence type="ECO:0000256" key="6">
    <source>
        <dbReference type="ARBA" id="ARBA00022840"/>
    </source>
</evidence>
<dbReference type="InterPro" id="IPR000719">
    <property type="entry name" value="Prot_kinase_dom"/>
</dbReference>
<protein>
    <recommendedName>
        <fullName evidence="1">non-specific serine/threonine protein kinase</fullName>
        <ecNumber evidence="1">2.7.11.1</ecNumber>
    </recommendedName>
</protein>
<dbReference type="Pfam" id="PF00069">
    <property type="entry name" value="Pkinase"/>
    <property type="match status" value="1"/>
</dbReference>
<dbReference type="PANTHER" id="PTHR43289">
    <property type="entry name" value="MITOGEN-ACTIVATED PROTEIN KINASE KINASE KINASE 20-RELATED"/>
    <property type="match status" value="1"/>
</dbReference>
<dbReference type="PROSITE" id="PS00107">
    <property type="entry name" value="PROTEIN_KINASE_ATP"/>
    <property type="match status" value="1"/>
</dbReference>
<dbReference type="Gene3D" id="1.10.510.10">
    <property type="entry name" value="Transferase(Phosphotransferase) domain 1"/>
    <property type="match status" value="1"/>
</dbReference>
<evidence type="ECO:0000256" key="5">
    <source>
        <dbReference type="ARBA" id="ARBA00022777"/>
    </source>
</evidence>
<dbReference type="Gene3D" id="3.30.200.20">
    <property type="entry name" value="Phosphorylase Kinase, domain 1"/>
    <property type="match status" value="1"/>
</dbReference>
<dbReference type="GO" id="GO:0004674">
    <property type="term" value="F:protein serine/threonine kinase activity"/>
    <property type="evidence" value="ECO:0007669"/>
    <property type="project" value="UniProtKB-KW"/>
</dbReference>